<keyword evidence="2" id="KW-0285">Flavoprotein</keyword>
<evidence type="ECO:0000259" key="5">
    <source>
        <dbReference type="Pfam" id="PF08031"/>
    </source>
</evidence>
<dbReference type="Pfam" id="PF08031">
    <property type="entry name" value="BBE"/>
    <property type="match status" value="1"/>
</dbReference>
<gene>
    <name evidence="6" type="ORF">ASPGLDRAFT_29356</name>
</gene>
<protein>
    <recommendedName>
        <fullName evidence="5">Berberine/berberine-like domain-containing protein</fullName>
    </recommendedName>
</protein>
<organism evidence="6 7">
    <name type="scientific">Aspergillus glaucus CBS 516.65</name>
    <dbReference type="NCBI Taxonomy" id="1160497"/>
    <lineage>
        <taxon>Eukaryota</taxon>
        <taxon>Fungi</taxon>
        <taxon>Dikarya</taxon>
        <taxon>Ascomycota</taxon>
        <taxon>Pezizomycotina</taxon>
        <taxon>Eurotiomycetes</taxon>
        <taxon>Eurotiomycetidae</taxon>
        <taxon>Eurotiales</taxon>
        <taxon>Aspergillaceae</taxon>
        <taxon>Aspergillus</taxon>
        <taxon>Aspergillus subgen. Aspergillus</taxon>
    </lineage>
</organism>
<comment type="similarity">
    <text evidence="1">Belongs to the oxygen-dependent FAD-linked oxidoreductase family.</text>
</comment>
<dbReference type="STRING" id="1160497.A0A1L9V8A7"/>
<evidence type="ECO:0000256" key="1">
    <source>
        <dbReference type="ARBA" id="ARBA00005466"/>
    </source>
</evidence>
<proteinExistence type="inferred from homology"/>
<accession>A0A1L9V8A7</accession>
<dbReference type="PANTHER" id="PTHR42973:SF17">
    <property type="entry name" value="OXIDASE, PUTATIVE (AFU_ORTHOLOGUE AFUA_6G14340)-RELATED"/>
    <property type="match status" value="1"/>
</dbReference>
<keyword evidence="3" id="KW-0274">FAD</keyword>
<evidence type="ECO:0000256" key="3">
    <source>
        <dbReference type="ARBA" id="ARBA00022827"/>
    </source>
</evidence>
<dbReference type="InterPro" id="IPR050416">
    <property type="entry name" value="FAD-linked_Oxidoreductase"/>
</dbReference>
<dbReference type="Gene3D" id="3.40.462.20">
    <property type="match status" value="1"/>
</dbReference>
<dbReference type="InterPro" id="IPR036318">
    <property type="entry name" value="FAD-bd_PCMH-like_sf"/>
</dbReference>
<evidence type="ECO:0000256" key="4">
    <source>
        <dbReference type="ARBA" id="ARBA00023002"/>
    </source>
</evidence>
<dbReference type="Gene3D" id="3.30.465.10">
    <property type="match status" value="2"/>
</dbReference>
<dbReference type="InterPro" id="IPR012951">
    <property type="entry name" value="BBE"/>
</dbReference>
<dbReference type="GO" id="GO:0050660">
    <property type="term" value="F:flavin adenine dinucleotide binding"/>
    <property type="evidence" value="ECO:0007669"/>
    <property type="project" value="InterPro"/>
</dbReference>
<evidence type="ECO:0000256" key="2">
    <source>
        <dbReference type="ARBA" id="ARBA00022630"/>
    </source>
</evidence>
<sequence length="395" mass="43014">MPQSLPNDLYGVTAVREYNLNFPVTPAAVTLPETSEQVAAIVKCAAEYEYKAQAKSGGGIVLGIMSLGDIDTLLYNAGGRAMSHGICPEIRAGGHLTIGGLGLTSRQWGMALDHIEEVEVVLPDSSIVRASETENADLLFAVKGIRLSWVVQSRGRGLFRDWQDFALSENLSRKFTSDFICLQDSVILKGVLIGFNEEYNSLGLKHRFSGSDSSKVLVLEDWLGTVTYVIDDLAVRLGGSMSTYFYAKSLGFTQDTPMPSSTITNLFTYLDKTPKGTLTWFVTFSLVGGAINDYPKNATAYPHRGVMYWMQSFAANVLGPVLDKSYDFLDGINGLITRDVPGSAGHAYLGCPDPRMESAERAYWGVNLGRLEEMKGVFDPGDVFWNPQGVGVPVA</sequence>
<dbReference type="VEuPathDB" id="FungiDB:ASPGLDRAFT_29356"/>
<evidence type="ECO:0000313" key="6">
    <source>
        <dbReference type="EMBL" id="OJJ80082.1"/>
    </source>
</evidence>
<dbReference type="GO" id="GO:0016491">
    <property type="term" value="F:oxidoreductase activity"/>
    <property type="evidence" value="ECO:0007669"/>
    <property type="project" value="UniProtKB-KW"/>
</dbReference>
<dbReference type="PANTHER" id="PTHR42973">
    <property type="entry name" value="BINDING OXIDOREDUCTASE, PUTATIVE (AFU_ORTHOLOGUE AFUA_1G17690)-RELATED"/>
    <property type="match status" value="1"/>
</dbReference>
<evidence type="ECO:0000313" key="7">
    <source>
        <dbReference type="Proteomes" id="UP000184300"/>
    </source>
</evidence>
<keyword evidence="4" id="KW-0560">Oxidoreductase</keyword>
<name>A0A1L9V8A7_ASPGL</name>
<keyword evidence="7" id="KW-1185">Reference proteome</keyword>
<reference evidence="7" key="1">
    <citation type="journal article" date="2017" name="Genome Biol.">
        <title>Comparative genomics reveals high biological diversity and specific adaptations in the industrially and medically important fungal genus Aspergillus.</title>
        <authorList>
            <person name="de Vries R.P."/>
            <person name="Riley R."/>
            <person name="Wiebenga A."/>
            <person name="Aguilar-Osorio G."/>
            <person name="Amillis S."/>
            <person name="Uchima C.A."/>
            <person name="Anderluh G."/>
            <person name="Asadollahi M."/>
            <person name="Askin M."/>
            <person name="Barry K."/>
            <person name="Battaglia E."/>
            <person name="Bayram O."/>
            <person name="Benocci T."/>
            <person name="Braus-Stromeyer S.A."/>
            <person name="Caldana C."/>
            <person name="Canovas D."/>
            <person name="Cerqueira G.C."/>
            <person name="Chen F."/>
            <person name="Chen W."/>
            <person name="Choi C."/>
            <person name="Clum A."/>
            <person name="Dos Santos R.A."/>
            <person name="Damasio A.R."/>
            <person name="Diallinas G."/>
            <person name="Emri T."/>
            <person name="Fekete E."/>
            <person name="Flipphi M."/>
            <person name="Freyberg S."/>
            <person name="Gallo A."/>
            <person name="Gournas C."/>
            <person name="Habgood R."/>
            <person name="Hainaut M."/>
            <person name="Harispe M.L."/>
            <person name="Henrissat B."/>
            <person name="Hilden K.S."/>
            <person name="Hope R."/>
            <person name="Hossain A."/>
            <person name="Karabika E."/>
            <person name="Karaffa L."/>
            <person name="Karanyi Z."/>
            <person name="Krasevec N."/>
            <person name="Kuo A."/>
            <person name="Kusch H."/>
            <person name="LaButti K."/>
            <person name="Lagendijk E.L."/>
            <person name="Lapidus A."/>
            <person name="Levasseur A."/>
            <person name="Lindquist E."/>
            <person name="Lipzen A."/>
            <person name="Logrieco A.F."/>
            <person name="MacCabe A."/>
            <person name="Maekelae M.R."/>
            <person name="Malavazi I."/>
            <person name="Melin P."/>
            <person name="Meyer V."/>
            <person name="Mielnichuk N."/>
            <person name="Miskei M."/>
            <person name="Molnar A.P."/>
            <person name="Mule G."/>
            <person name="Ngan C.Y."/>
            <person name="Orejas M."/>
            <person name="Orosz E."/>
            <person name="Ouedraogo J.P."/>
            <person name="Overkamp K.M."/>
            <person name="Park H.-S."/>
            <person name="Perrone G."/>
            <person name="Piumi F."/>
            <person name="Punt P.J."/>
            <person name="Ram A.F."/>
            <person name="Ramon A."/>
            <person name="Rauscher S."/>
            <person name="Record E."/>
            <person name="Riano-Pachon D.M."/>
            <person name="Robert V."/>
            <person name="Roehrig J."/>
            <person name="Ruller R."/>
            <person name="Salamov A."/>
            <person name="Salih N.S."/>
            <person name="Samson R.A."/>
            <person name="Sandor E."/>
            <person name="Sanguinetti M."/>
            <person name="Schuetze T."/>
            <person name="Sepcic K."/>
            <person name="Shelest E."/>
            <person name="Sherlock G."/>
            <person name="Sophianopoulou V."/>
            <person name="Squina F.M."/>
            <person name="Sun H."/>
            <person name="Susca A."/>
            <person name="Todd R.B."/>
            <person name="Tsang A."/>
            <person name="Unkles S.E."/>
            <person name="van de Wiele N."/>
            <person name="van Rossen-Uffink D."/>
            <person name="Oliveira J.V."/>
            <person name="Vesth T.C."/>
            <person name="Visser J."/>
            <person name="Yu J.-H."/>
            <person name="Zhou M."/>
            <person name="Andersen M.R."/>
            <person name="Archer D.B."/>
            <person name="Baker S.E."/>
            <person name="Benoit I."/>
            <person name="Brakhage A.A."/>
            <person name="Braus G.H."/>
            <person name="Fischer R."/>
            <person name="Frisvad J.C."/>
            <person name="Goldman G.H."/>
            <person name="Houbraken J."/>
            <person name="Oakley B."/>
            <person name="Pocsi I."/>
            <person name="Scazzocchio C."/>
            <person name="Seiboth B."/>
            <person name="vanKuyk P.A."/>
            <person name="Wortman J."/>
            <person name="Dyer P.S."/>
            <person name="Grigoriev I.V."/>
        </authorList>
    </citation>
    <scope>NUCLEOTIDE SEQUENCE [LARGE SCALE GENOMIC DNA]</scope>
    <source>
        <strain evidence="7">CBS 516.65</strain>
    </source>
</reference>
<dbReference type="OrthoDB" id="407275at2759"/>
<dbReference type="EMBL" id="KV878913">
    <property type="protein sequence ID" value="OJJ80082.1"/>
    <property type="molecule type" value="Genomic_DNA"/>
</dbReference>
<dbReference type="Proteomes" id="UP000184300">
    <property type="component" value="Unassembled WGS sequence"/>
</dbReference>
<dbReference type="RefSeq" id="XP_022396780.1">
    <property type="nucleotide sequence ID" value="XM_022543844.1"/>
</dbReference>
<dbReference type="InterPro" id="IPR016169">
    <property type="entry name" value="FAD-bd_PCMH_sub2"/>
</dbReference>
<dbReference type="SUPFAM" id="SSF56176">
    <property type="entry name" value="FAD-binding/transporter-associated domain-like"/>
    <property type="match status" value="1"/>
</dbReference>
<dbReference type="AlphaFoldDB" id="A0A1L9V8A7"/>
<feature type="domain" description="Berberine/berberine-like" evidence="5">
    <location>
        <begin position="347"/>
        <end position="390"/>
    </location>
</feature>
<dbReference type="GeneID" id="34460105"/>